<reference evidence="3" key="2">
    <citation type="submission" date="2023-05" db="EMBL/GenBank/DDBJ databases">
        <authorList>
            <consortium name="Lawrence Berkeley National Laboratory"/>
            <person name="Steindorff A."/>
            <person name="Hensen N."/>
            <person name="Bonometti L."/>
            <person name="Westerberg I."/>
            <person name="Brannstrom I.O."/>
            <person name="Guillou S."/>
            <person name="Cros-Aarteil S."/>
            <person name="Calhoun S."/>
            <person name="Haridas S."/>
            <person name="Kuo A."/>
            <person name="Mondo S."/>
            <person name="Pangilinan J."/>
            <person name="Riley R."/>
            <person name="Labutti K."/>
            <person name="Andreopoulos B."/>
            <person name="Lipzen A."/>
            <person name="Chen C."/>
            <person name="Yanf M."/>
            <person name="Daum C."/>
            <person name="Ng V."/>
            <person name="Clum A."/>
            <person name="Ohm R."/>
            <person name="Martin F."/>
            <person name="Silar P."/>
            <person name="Natvig D."/>
            <person name="Lalanne C."/>
            <person name="Gautier V."/>
            <person name="Ament-Velasquez S.L."/>
            <person name="Kruys A."/>
            <person name="Hutchinson M.I."/>
            <person name="Powell A.J."/>
            <person name="Barry K."/>
            <person name="Miller A.N."/>
            <person name="Grigoriev I.V."/>
            <person name="Debuchy R."/>
            <person name="Gladieux P."/>
            <person name="Thoren M.H."/>
            <person name="Johannesson H."/>
        </authorList>
    </citation>
    <scope>NUCLEOTIDE SEQUENCE</scope>
    <source>
        <strain evidence="3">PSN293</strain>
    </source>
</reference>
<keyword evidence="2" id="KW-0472">Membrane</keyword>
<comment type="caution">
    <text evidence="3">The sequence shown here is derived from an EMBL/GenBank/DDBJ whole genome shotgun (WGS) entry which is preliminary data.</text>
</comment>
<keyword evidence="2" id="KW-0812">Transmembrane</keyword>
<gene>
    <name evidence="3" type="ORF">QBC37DRAFT_93238</name>
</gene>
<name>A0AAN6Y191_9PEZI</name>
<proteinExistence type="predicted"/>
<keyword evidence="4" id="KW-1185">Reference proteome</keyword>
<sequence>MESWQGLNYYTTSPERWVHLMNLSTAEFGVAPFPPNVVAIPDTLWNRTNHSIPVWFPNDTIIIENASKAQLGSREVERIVFLITSGLAIAWALFWLWVNWGSLLRPRTSPRAAAQKATTAGTAGSSGGDDDDIELANGGGNLATNPNFISAAEFRFRIKNRYYPDMYSGIDLVEKDVMLDGIDGEDVEEVTQLVQKMYETDLKIWALQNARHRTSETEKQELMRRSDGILYEVRRRVVGEWNREPCLGRWNGDERQLVEGARRILMDNLPQDRYPQKI</sequence>
<feature type="region of interest" description="Disordered" evidence="1">
    <location>
        <begin position="114"/>
        <end position="134"/>
    </location>
</feature>
<evidence type="ECO:0000256" key="1">
    <source>
        <dbReference type="SAM" id="MobiDB-lite"/>
    </source>
</evidence>
<keyword evidence="2" id="KW-1133">Transmembrane helix</keyword>
<feature type="transmembrane region" description="Helical" evidence="2">
    <location>
        <begin position="79"/>
        <end position="98"/>
    </location>
</feature>
<evidence type="ECO:0000313" key="3">
    <source>
        <dbReference type="EMBL" id="KAK4207462.1"/>
    </source>
</evidence>
<reference evidence="3" key="1">
    <citation type="journal article" date="2023" name="Mol. Phylogenet. Evol.">
        <title>Genome-scale phylogeny and comparative genomics of the fungal order Sordariales.</title>
        <authorList>
            <person name="Hensen N."/>
            <person name="Bonometti L."/>
            <person name="Westerberg I."/>
            <person name="Brannstrom I.O."/>
            <person name="Guillou S."/>
            <person name="Cros-Aarteil S."/>
            <person name="Calhoun S."/>
            <person name="Haridas S."/>
            <person name="Kuo A."/>
            <person name="Mondo S."/>
            <person name="Pangilinan J."/>
            <person name="Riley R."/>
            <person name="LaButti K."/>
            <person name="Andreopoulos B."/>
            <person name="Lipzen A."/>
            <person name="Chen C."/>
            <person name="Yan M."/>
            <person name="Daum C."/>
            <person name="Ng V."/>
            <person name="Clum A."/>
            <person name="Steindorff A."/>
            <person name="Ohm R.A."/>
            <person name="Martin F."/>
            <person name="Silar P."/>
            <person name="Natvig D.O."/>
            <person name="Lalanne C."/>
            <person name="Gautier V."/>
            <person name="Ament-Velasquez S.L."/>
            <person name="Kruys A."/>
            <person name="Hutchinson M.I."/>
            <person name="Powell A.J."/>
            <person name="Barry K."/>
            <person name="Miller A.N."/>
            <person name="Grigoriev I.V."/>
            <person name="Debuchy R."/>
            <person name="Gladieux P."/>
            <person name="Hiltunen Thoren M."/>
            <person name="Johannesson H."/>
        </authorList>
    </citation>
    <scope>NUCLEOTIDE SEQUENCE</scope>
    <source>
        <strain evidence="3">PSN293</strain>
    </source>
</reference>
<evidence type="ECO:0000313" key="4">
    <source>
        <dbReference type="Proteomes" id="UP001301769"/>
    </source>
</evidence>
<accession>A0AAN6Y191</accession>
<dbReference type="Proteomes" id="UP001301769">
    <property type="component" value="Unassembled WGS sequence"/>
</dbReference>
<protein>
    <submittedName>
        <fullName evidence="3">Uncharacterized protein</fullName>
    </submittedName>
</protein>
<dbReference type="AlphaFoldDB" id="A0AAN6Y191"/>
<dbReference type="EMBL" id="MU858293">
    <property type="protein sequence ID" value="KAK4207462.1"/>
    <property type="molecule type" value="Genomic_DNA"/>
</dbReference>
<organism evidence="3 4">
    <name type="scientific">Rhypophila decipiens</name>
    <dbReference type="NCBI Taxonomy" id="261697"/>
    <lineage>
        <taxon>Eukaryota</taxon>
        <taxon>Fungi</taxon>
        <taxon>Dikarya</taxon>
        <taxon>Ascomycota</taxon>
        <taxon>Pezizomycotina</taxon>
        <taxon>Sordariomycetes</taxon>
        <taxon>Sordariomycetidae</taxon>
        <taxon>Sordariales</taxon>
        <taxon>Naviculisporaceae</taxon>
        <taxon>Rhypophila</taxon>
    </lineage>
</organism>
<evidence type="ECO:0000256" key="2">
    <source>
        <dbReference type="SAM" id="Phobius"/>
    </source>
</evidence>